<proteinExistence type="predicted"/>
<name>A0A9D3VG63_9ROSI</name>
<feature type="region of interest" description="Disordered" evidence="1">
    <location>
        <begin position="1"/>
        <end position="38"/>
    </location>
</feature>
<sequence>MKNNGCKENSKEAKGRGKHPRYKVAPIESVNSTGSPVHAADPPMVEILPEAIRPSQLGSRPALKAKYKDVEVRLEQMEENNWLKLECLRQSSEYTLRKYQEDTKKNLTEALPILKSNLVLHAQVAAGPLNLSKVNFNCLQKPRIKEEEDLDDLIDLEEISRKHLQLEKAPIEPTDQPIEAEN</sequence>
<dbReference type="AlphaFoldDB" id="A0A9D3VG63"/>
<evidence type="ECO:0000256" key="1">
    <source>
        <dbReference type="SAM" id="MobiDB-lite"/>
    </source>
</evidence>
<comment type="caution">
    <text evidence="2">The sequence shown here is derived from an EMBL/GenBank/DDBJ whole genome shotgun (WGS) entry which is preliminary data.</text>
</comment>
<evidence type="ECO:0000313" key="2">
    <source>
        <dbReference type="EMBL" id="KAH1081824.1"/>
    </source>
</evidence>
<protein>
    <submittedName>
        <fullName evidence="2">Uncharacterized protein</fullName>
    </submittedName>
</protein>
<gene>
    <name evidence="2" type="ORF">J1N35_021585</name>
</gene>
<organism evidence="2 3">
    <name type="scientific">Gossypium stocksii</name>
    <dbReference type="NCBI Taxonomy" id="47602"/>
    <lineage>
        <taxon>Eukaryota</taxon>
        <taxon>Viridiplantae</taxon>
        <taxon>Streptophyta</taxon>
        <taxon>Embryophyta</taxon>
        <taxon>Tracheophyta</taxon>
        <taxon>Spermatophyta</taxon>
        <taxon>Magnoliopsida</taxon>
        <taxon>eudicotyledons</taxon>
        <taxon>Gunneridae</taxon>
        <taxon>Pentapetalae</taxon>
        <taxon>rosids</taxon>
        <taxon>malvids</taxon>
        <taxon>Malvales</taxon>
        <taxon>Malvaceae</taxon>
        <taxon>Malvoideae</taxon>
        <taxon>Gossypium</taxon>
    </lineage>
</organism>
<reference evidence="2 3" key="1">
    <citation type="journal article" date="2021" name="Plant Biotechnol. J.">
        <title>Multi-omics assisted identification of the key and species-specific regulatory components of drought-tolerant mechanisms in Gossypium stocksii.</title>
        <authorList>
            <person name="Yu D."/>
            <person name="Ke L."/>
            <person name="Zhang D."/>
            <person name="Wu Y."/>
            <person name="Sun Y."/>
            <person name="Mei J."/>
            <person name="Sun J."/>
            <person name="Sun Y."/>
        </authorList>
    </citation>
    <scope>NUCLEOTIDE SEQUENCE [LARGE SCALE GENOMIC DNA]</scope>
    <source>
        <strain evidence="3">cv. E1</strain>
        <tissue evidence="2">Leaf</tissue>
    </source>
</reference>
<dbReference type="EMBL" id="JAIQCV010000007">
    <property type="protein sequence ID" value="KAH1081824.1"/>
    <property type="molecule type" value="Genomic_DNA"/>
</dbReference>
<dbReference type="Proteomes" id="UP000828251">
    <property type="component" value="Unassembled WGS sequence"/>
</dbReference>
<evidence type="ECO:0000313" key="3">
    <source>
        <dbReference type="Proteomes" id="UP000828251"/>
    </source>
</evidence>
<accession>A0A9D3VG63</accession>
<keyword evidence="3" id="KW-1185">Reference proteome</keyword>